<sequence>MSSTLSNDTLISAFSFLKRRELTAIQLVCQRLHKVVQENVRVIHIIESLRYYDSDIPPKFDAMGIYPLFCQRLSGILMKIIRPNIDNPPEQTSLLSLPLLKECPKLKLMVFRSDKRDQGLLSLPEVVDWLHQYSCPPVHRSINIFATDRSAIALRNCTIMDVVEELKKMFESSTKRCNYHIAFEVLSGKLEKMMYEFSLTNATTQEQLALTKDYDKFELIRQTVV</sequence>
<dbReference type="SUPFAM" id="SSF81383">
    <property type="entry name" value="F-box domain"/>
    <property type="match status" value="1"/>
</dbReference>
<evidence type="ECO:0000313" key="1">
    <source>
        <dbReference type="Proteomes" id="UP000887574"/>
    </source>
</evidence>
<dbReference type="AlphaFoldDB" id="A0A915D6X1"/>
<keyword evidence="1" id="KW-1185">Reference proteome</keyword>
<organism evidence="1 2">
    <name type="scientific">Ditylenchus dipsaci</name>
    <dbReference type="NCBI Taxonomy" id="166011"/>
    <lineage>
        <taxon>Eukaryota</taxon>
        <taxon>Metazoa</taxon>
        <taxon>Ecdysozoa</taxon>
        <taxon>Nematoda</taxon>
        <taxon>Chromadorea</taxon>
        <taxon>Rhabditida</taxon>
        <taxon>Tylenchina</taxon>
        <taxon>Tylenchomorpha</taxon>
        <taxon>Sphaerularioidea</taxon>
        <taxon>Anguinidae</taxon>
        <taxon>Anguininae</taxon>
        <taxon>Ditylenchus</taxon>
    </lineage>
</organism>
<dbReference type="WBParaSite" id="jg16636">
    <property type="protein sequence ID" value="jg16636"/>
    <property type="gene ID" value="jg16636"/>
</dbReference>
<evidence type="ECO:0000313" key="2">
    <source>
        <dbReference type="WBParaSite" id="jg16636"/>
    </source>
</evidence>
<dbReference type="InterPro" id="IPR036047">
    <property type="entry name" value="F-box-like_dom_sf"/>
</dbReference>
<protein>
    <submittedName>
        <fullName evidence="2">F-box domain-containing protein</fullName>
    </submittedName>
</protein>
<proteinExistence type="predicted"/>
<name>A0A915D6X1_9BILA</name>
<reference evidence="2" key="1">
    <citation type="submission" date="2022-11" db="UniProtKB">
        <authorList>
            <consortium name="WormBaseParasite"/>
        </authorList>
    </citation>
    <scope>IDENTIFICATION</scope>
</reference>
<dbReference type="Proteomes" id="UP000887574">
    <property type="component" value="Unplaced"/>
</dbReference>
<accession>A0A915D6X1</accession>